<keyword evidence="3" id="KW-1185">Reference proteome</keyword>
<dbReference type="AlphaFoldDB" id="A0AAD4QSJ4"/>
<feature type="region of interest" description="Disordered" evidence="1">
    <location>
        <begin position="21"/>
        <end position="49"/>
    </location>
</feature>
<evidence type="ECO:0000313" key="3">
    <source>
        <dbReference type="Proteomes" id="UP001201812"/>
    </source>
</evidence>
<name>A0AAD4QSJ4_9BILA</name>
<feature type="compositionally biased region" description="Basic residues" evidence="1">
    <location>
        <begin position="165"/>
        <end position="175"/>
    </location>
</feature>
<evidence type="ECO:0000256" key="1">
    <source>
        <dbReference type="SAM" id="MobiDB-lite"/>
    </source>
</evidence>
<feature type="compositionally biased region" description="Basic and acidic residues" evidence="1">
    <location>
        <begin position="136"/>
        <end position="146"/>
    </location>
</feature>
<comment type="caution">
    <text evidence="2">The sequence shown here is derived from an EMBL/GenBank/DDBJ whole genome shotgun (WGS) entry which is preliminary data.</text>
</comment>
<sequence>MHEERISGLIFAQPGPRWPARAAHAGLSDGAGGPCRARRSDRQRGTRQSAAMAGLVEHLVERGYRHIADCSAAPVPPRPSDVTVILLRCARMGCSRTTVRLNPRRSRHRDGRSVARYAVPPRSTGHQQQPAVDGSIESRPRRRAGDSRGVGTGRLRQRTLDRAGRAGHHRDRATG</sequence>
<dbReference type="EMBL" id="JAKKPZ010001117">
    <property type="protein sequence ID" value="KAI1690656.1"/>
    <property type="molecule type" value="Genomic_DNA"/>
</dbReference>
<evidence type="ECO:0000313" key="2">
    <source>
        <dbReference type="EMBL" id="KAI1690656.1"/>
    </source>
</evidence>
<accession>A0AAD4QSJ4</accession>
<organism evidence="2 3">
    <name type="scientific">Ditylenchus destructor</name>
    <dbReference type="NCBI Taxonomy" id="166010"/>
    <lineage>
        <taxon>Eukaryota</taxon>
        <taxon>Metazoa</taxon>
        <taxon>Ecdysozoa</taxon>
        <taxon>Nematoda</taxon>
        <taxon>Chromadorea</taxon>
        <taxon>Rhabditida</taxon>
        <taxon>Tylenchina</taxon>
        <taxon>Tylenchomorpha</taxon>
        <taxon>Sphaerularioidea</taxon>
        <taxon>Anguinidae</taxon>
        <taxon>Anguininae</taxon>
        <taxon>Ditylenchus</taxon>
    </lineage>
</organism>
<dbReference type="Proteomes" id="UP001201812">
    <property type="component" value="Unassembled WGS sequence"/>
</dbReference>
<gene>
    <name evidence="2" type="ORF">DdX_22360</name>
</gene>
<reference evidence="2" key="1">
    <citation type="submission" date="2022-01" db="EMBL/GenBank/DDBJ databases">
        <title>Genome Sequence Resource for Two Populations of Ditylenchus destructor, the Migratory Endoparasitic Phytonematode.</title>
        <authorList>
            <person name="Zhang H."/>
            <person name="Lin R."/>
            <person name="Xie B."/>
        </authorList>
    </citation>
    <scope>NUCLEOTIDE SEQUENCE</scope>
    <source>
        <strain evidence="2">BazhouSP</strain>
    </source>
</reference>
<proteinExistence type="predicted"/>
<protein>
    <submittedName>
        <fullName evidence="2">Uncharacterized protein</fullName>
    </submittedName>
</protein>
<feature type="region of interest" description="Disordered" evidence="1">
    <location>
        <begin position="101"/>
        <end position="175"/>
    </location>
</feature>